<protein>
    <submittedName>
        <fullName evidence="1">Uncharacterized protein</fullName>
    </submittedName>
</protein>
<sequence>MASTDNSWLGCQTKCTPAHQRGSTPSRCTTGCATPLHTSCSRTLTQRQQRSSSQRTRIHGRSVATYVADWASGGLSCGRHDGAIVGCGAQNNPRVSNVGDDHEVPMLDDGQRGVAALDHVQAAATPELVVHSGACGLV</sequence>
<dbReference type="AlphaFoldDB" id="A0A317Y506"/>
<organism evidence="1">
    <name type="scientific">Zea mays</name>
    <name type="common">Maize</name>
    <dbReference type="NCBI Taxonomy" id="4577"/>
    <lineage>
        <taxon>Eukaryota</taxon>
        <taxon>Viridiplantae</taxon>
        <taxon>Streptophyta</taxon>
        <taxon>Embryophyta</taxon>
        <taxon>Tracheophyta</taxon>
        <taxon>Spermatophyta</taxon>
        <taxon>Magnoliopsida</taxon>
        <taxon>Liliopsida</taxon>
        <taxon>Poales</taxon>
        <taxon>Poaceae</taxon>
        <taxon>PACMAD clade</taxon>
        <taxon>Panicoideae</taxon>
        <taxon>Andropogonodae</taxon>
        <taxon>Andropogoneae</taxon>
        <taxon>Tripsacinae</taxon>
        <taxon>Zea</taxon>
    </lineage>
</organism>
<gene>
    <name evidence="1" type="ORF">Zm00014a_032911</name>
</gene>
<dbReference type="EMBL" id="NCVQ01000001">
    <property type="protein sequence ID" value="PWZ53790.1"/>
    <property type="molecule type" value="Genomic_DNA"/>
</dbReference>
<proteinExistence type="predicted"/>
<dbReference type="Proteomes" id="UP000251960">
    <property type="component" value="Chromosome 1"/>
</dbReference>
<name>A0A317Y506_MAIZE</name>
<comment type="caution">
    <text evidence="1">The sequence shown here is derived from an EMBL/GenBank/DDBJ whole genome shotgun (WGS) entry which is preliminary data.</text>
</comment>
<reference evidence="1" key="1">
    <citation type="journal article" date="2018" name="Nat. Genet.">
        <title>Extensive intraspecific gene order and gene structural variations between Mo17 and other maize genomes.</title>
        <authorList>
            <person name="Sun S."/>
            <person name="Zhou Y."/>
            <person name="Chen J."/>
            <person name="Shi J."/>
            <person name="Zhao H."/>
            <person name="Zhao H."/>
            <person name="Song W."/>
            <person name="Zhang M."/>
            <person name="Cui Y."/>
            <person name="Dong X."/>
            <person name="Liu H."/>
            <person name="Ma X."/>
            <person name="Jiao Y."/>
            <person name="Wang B."/>
            <person name="Wei X."/>
            <person name="Stein J.C."/>
            <person name="Glaubitz J.C."/>
            <person name="Lu F."/>
            <person name="Yu G."/>
            <person name="Liang C."/>
            <person name="Fengler K."/>
            <person name="Li B."/>
            <person name="Rafalski A."/>
            <person name="Schnable P.S."/>
            <person name="Ware D.H."/>
            <person name="Buckler E.S."/>
            <person name="Lai J."/>
        </authorList>
    </citation>
    <scope>NUCLEOTIDE SEQUENCE [LARGE SCALE GENOMIC DNA]</scope>
    <source>
        <tissue evidence="1">Seedling</tissue>
    </source>
</reference>
<evidence type="ECO:0000313" key="1">
    <source>
        <dbReference type="EMBL" id="PWZ53790.1"/>
    </source>
</evidence>
<accession>A0A317Y506</accession>